<evidence type="ECO:0000256" key="8">
    <source>
        <dbReference type="ARBA" id="ARBA00022917"/>
    </source>
</evidence>
<keyword evidence="7 11" id="KW-0067">ATP-binding</keyword>
<evidence type="ECO:0000256" key="5">
    <source>
        <dbReference type="ARBA" id="ARBA00022598"/>
    </source>
</evidence>
<dbReference type="InterPro" id="IPR008909">
    <property type="entry name" value="DALR_anticod-bd"/>
</dbReference>
<dbReference type="HAMAP" id="MF_00255">
    <property type="entry name" value="Gly_tRNA_synth_beta"/>
    <property type="match status" value="1"/>
</dbReference>
<dbReference type="InterPro" id="IPR006194">
    <property type="entry name" value="Gly-tRNA-synth_heterodimer"/>
</dbReference>
<dbReference type="InterPro" id="IPR015944">
    <property type="entry name" value="Gly-tRNA-synth_bsu"/>
</dbReference>
<evidence type="ECO:0000256" key="2">
    <source>
        <dbReference type="ARBA" id="ARBA00008226"/>
    </source>
</evidence>
<dbReference type="Pfam" id="PF05746">
    <property type="entry name" value="DALR_1"/>
    <property type="match status" value="1"/>
</dbReference>
<comment type="subcellular location">
    <subcellularLocation>
        <location evidence="1 11">Cytoplasm</location>
    </subcellularLocation>
</comment>
<dbReference type="AlphaFoldDB" id="A0A5C8P5Y7"/>
<evidence type="ECO:0000256" key="4">
    <source>
        <dbReference type="ARBA" id="ARBA00022490"/>
    </source>
</evidence>
<comment type="subunit">
    <text evidence="3 11">Tetramer of two alpha and two beta subunits.</text>
</comment>
<comment type="similarity">
    <text evidence="2 11">Belongs to the class-II aminoacyl-tRNA synthetase family.</text>
</comment>
<dbReference type="OrthoDB" id="9775440at2"/>
<dbReference type="GO" id="GO:0006426">
    <property type="term" value="P:glycyl-tRNA aminoacylation"/>
    <property type="evidence" value="ECO:0007669"/>
    <property type="project" value="UniProtKB-UniRule"/>
</dbReference>
<feature type="domain" description="DALR anticodon binding" evidence="12">
    <location>
        <begin position="598"/>
        <end position="708"/>
    </location>
</feature>
<keyword evidence="6 11" id="KW-0547">Nucleotide-binding</keyword>
<keyword evidence="5 11" id="KW-0436">Ligase</keyword>
<evidence type="ECO:0000256" key="3">
    <source>
        <dbReference type="ARBA" id="ARBA00011209"/>
    </source>
</evidence>
<dbReference type="GO" id="GO:0004820">
    <property type="term" value="F:glycine-tRNA ligase activity"/>
    <property type="evidence" value="ECO:0007669"/>
    <property type="project" value="UniProtKB-UniRule"/>
</dbReference>
<evidence type="ECO:0000259" key="12">
    <source>
        <dbReference type="SMART" id="SM00836"/>
    </source>
</evidence>
<protein>
    <recommendedName>
        <fullName evidence="11">Glycine--tRNA ligase beta subunit</fullName>
        <ecNumber evidence="11">6.1.1.14</ecNumber>
    </recommendedName>
    <alternativeName>
        <fullName evidence="11">Glycyl-tRNA synthetase beta subunit</fullName>
        <shortName evidence="11">GlyRS</shortName>
    </alternativeName>
</protein>
<evidence type="ECO:0000256" key="6">
    <source>
        <dbReference type="ARBA" id="ARBA00022741"/>
    </source>
</evidence>
<dbReference type="PANTHER" id="PTHR30075">
    <property type="entry name" value="GLYCYL-TRNA SYNTHETASE"/>
    <property type="match status" value="1"/>
</dbReference>
<sequence length="710" mass="76303">MLSPSPATTAPLLVELFTEELPPKALARLGQAFAEGIAEGLRTRGLAAADARVERFATPRRLAVRVHGVRSQAPERAVEQKGPSVKVGLDADGLPTQALLKWAERQGAEIRQLERASDGKQECFWFRSTAPGEILDASIEAIVEHALGRLPIPKLMQYQLADGRTTVSFVRPVHGLVVLHGDRLVPAQVLGVHAGSITHGHRFQSSGALEIPDALSYEAVLRERGRVVASFDERRARIASLLQERAAALGASIGEGDTVEALLDEVTALVEWPAVYLGEFEGDFLKVPPECLILTMRTNQKYFPLFDASGKLLPKFLLVSNMEVDDPSFIVDGNQRVVRPRLADARFFFEQDLKATLESRVPRLASVVYHARLGSQGERVERVRAIAREIAGMLGADVAKADRAALLAKADLLTGMVGEFPELQGIMGAYYARHDGEPEEVAVAIREHYQPRFAGDALPSQTTGLVLAMADKLETLAGLFGIGQLPTGDKDPFALRRHALGLIRMLVEARLALSLSALLRCAFAAFGGKVADASDALAGFVHERLAGWLRERGFSAQEVAAVVDQGPDDLAEVPARLEAVRAFSGLPEAQALAAANKRIGNILRKAEGADLAAASGATGGFDAALLAEPAERALADTIVALAPGVDAAMQASDYGTALALMARAREPVDRFFDSVMVMADDPAVRANRLALLARLRELMNRVADISRLSV</sequence>
<reference evidence="13 14" key="1">
    <citation type="submission" date="2019-06" db="EMBL/GenBank/DDBJ databases">
        <title>Quisquiliibacterium sp. nov., isolated from a maize field.</title>
        <authorList>
            <person name="Lin S.-Y."/>
            <person name="Tsai C.-F."/>
            <person name="Young C.-C."/>
        </authorList>
    </citation>
    <scope>NUCLEOTIDE SEQUENCE [LARGE SCALE GENOMIC DNA]</scope>
    <source>
        <strain evidence="13 14">CC-CFT501</strain>
    </source>
</reference>
<evidence type="ECO:0000256" key="11">
    <source>
        <dbReference type="HAMAP-Rule" id="MF_00255"/>
    </source>
</evidence>
<dbReference type="Pfam" id="PF02092">
    <property type="entry name" value="tRNA_synt_2f"/>
    <property type="match status" value="1"/>
</dbReference>
<evidence type="ECO:0000313" key="13">
    <source>
        <dbReference type="EMBL" id="TXL68970.1"/>
    </source>
</evidence>
<dbReference type="PROSITE" id="PS50861">
    <property type="entry name" value="AA_TRNA_LIGASE_II_GLYAB"/>
    <property type="match status" value="1"/>
</dbReference>
<dbReference type="Proteomes" id="UP000321548">
    <property type="component" value="Unassembled WGS sequence"/>
</dbReference>
<dbReference type="PRINTS" id="PR01045">
    <property type="entry name" value="TRNASYNTHGB"/>
</dbReference>
<evidence type="ECO:0000256" key="9">
    <source>
        <dbReference type="ARBA" id="ARBA00023146"/>
    </source>
</evidence>
<proteinExistence type="inferred from homology"/>
<dbReference type="GO" id="GO:0005524">
    <property type="term" value="F:ATP binding"/>
    <property type="evidence" value="ECO:0007669"/>
    <property type="project" value="UniProtKB-UniRule"/>
</dbReference>
<dbReference type="PANTHER" id="PTHR30075:SF2">
    <property type="entry name" value="GLYCINE--TRNA LIGASE, CHLOROPLASTIC_MITOCHONDRIAL 2"/>
    <property type="match status" value="1"/>
</dbReference>
<dbReference type="Gene3D" id="1.10.730.10">
    <property type="entry name" value="Isoleucyl-tRNA Synthetase, Domain 1"/>
    <property type="match status" value="1"/>
</dbReference>
<gene>
    <name evidence="11" type="primary">glyS</name>
    <name evidence="13" type="ORF">FHP08_02055</name>
</gene>
<dbReference type="SMART" id="SM00836">
    <property type="entry name" value="DALR_1"/>
    <property type="match status" value="1"/>
</dbReference>
<evidence type="ECO:0000313" key="14">
    <source>
        <dbReference type="Proteomes" id="UP000321548"/>
    </source>
</evidence>
<dbReference type="SUPFAM" id="SSF109604">
    <property type="entry name" value="HD-domain/PDEase-like"/>
    <property type="match status" value="1"/>
</dbReference>
<comment type="catalytic activity">
    <reaction evidence="10 11">
        <text>tRNA(Gly) + glycine + ATP = glycyl-tRNA(Gly) + AMP + diphosphate</text>
        <dbReference type="Rhea" id="RHEA:16013"/>
        <dbReference type="Rhea" id="RHEA-COMP:9664"/>
        <dbReference type="Rhea" id="RHEA-COMP:9683"/>
        <dbReference type="ChEBI" id="CHEBI:30616"/>
        <dbReference type="ChEBI" id="CHEBI:33019"/>
        <dbReference type="ChEBI" id="CHEBI:57305"/>
        <dbReference type="ChEBI" id="CHEBI:78442"/>
        <dbReference type="ChEBI" id="CHEBI:78522"/>
        <dbReference type="ChEBI" id="CHEBI:456215"/>
        <dbReference type="EC" id="6.1.1.14"/>
    </reaction>
</comment>
<dbReference type="EMBL" id="VDUY01000001">
    <property type="protein sequence ID" value="TXL68970.1"/>
    <property type="molecule type" value="Genomic_DNA"/>
</dbReference>
<comment type="caution">
    <text evidence="13">The sequence shown here is derived from an EMBL/GenBank/DDBJ whole genome shotgun (WGS) entry which is preliminary data.</text>
</comment>
<name>A0A5C8P5Y7_9BURK</name>
<evidence type="ECO:0000256" key="1">
    <source>
        <dbReference type="ARBA" id="ARBA00004496"/>
    </source>
</evidence>
<accession>A0A5C8P5Y7</accession>
<dbReference type="GO" id="GO:0004814">
    <property type="term" value="F:arginine-tRNA ligase activity"/>
    <property type="evidence" value="ECO:0007669"/>
    <property type="project" value="InterPro"/>
</dbReference>
<organism evidence="13 14">
    <name type="scientific">Zeimonas arvi</name>
    <dbReference type="NCBI Taxonomy" id="2498847"/>
    <lineage>
        <taxon>Bacteria</taxon>
        <taxon>Pseudomonadati</taxon>
        <taxon>Pseudomonadota</taxon>
        <taxon>Betaproteobacteria</taxon>
        <taxon>Burkholderiales</taxon>
        <taxon>Burkholderiaceae</taxon>
        <taxon>Zeimonas</taxon>
    </lineage>
</organism>
<keyword evidence="4 11" id="KW-0963">Cytoplasm</keyword>
<dbReference type="NCBIfam" id="TIGR00211">
    <property type="entry name" value="glyS"/>
    <property type="match status" value="1"/>
</dbReference>
<dbReference type="EC" id="6.1.1.14" evidence="11"/>
<evidence type="ECO:0000256" key="7">
    <source>
        <dbReference type="ARBA" id="ARBA00022840"/>
    </source>
</evidence>
<dbReference type="GO" id="GO:0005829">
    <property type="term" value="C:cytosol"/>
    <property type="evidence" value="ECO:0007669"/>
    <property type="project" value="TreeGrafter"/>
</dbReference>
<keyword evidence="14" id="KW-1185">Reference proteome</keyword>
<evidence type="ECO:0000256" key="10">
    <source>
        <dbReference type="ARBA" id="ARBA00047937"/>
    </source>
</evidence>
<dbReference type="GO" id="GO:0006420">
    <property type="term" value="P:arginyl-tRNA aminoacylation"/>
    <property type="evidence" value="ECO:0007669"/>
    <property type="project" value="InterPro"/>
</dbReference>
<keyword evidence="8 11" id="KW-0648">Protein biosynthesis</keyword>
<keyword evidence="9 11" id="KW-0030">Aminoacyl-tRNA synthetase</keyword>